<sequence>MVMVVTCGSSPTIILRIHETKSINIYHYMSLVKLSNTRCQDLRRHSSMLVIWIYEMLPSVRSVYVLRRNKATHQIKRWSATKKLKWVDVNKIFDVTRSMCMMNRLQFHPQYGSVLGGKANLRVVYHLVADPTIEQDKLSNRLIALKQEMYLNRKRTDVNVEEVNDKSIWNNINFYEPEKFQRNYSFDVNVVDDENDINV</sequence>
<keyword evidence="2" id="KW-1185">Reference proteome</keyword>
<evidence type="ECO:0000313" key="1">
    <source>
        <dbReference type="EMBL" id="KAJ0196541.1"/>
    </source>
</evidence>
<gene>
    <name evidence="1" type="ORF">LSAT_V11C700372330</name>
</gene>
<evidence type="ECO:0000313" key="2">
    <source>
        <dbReference type="Proteomes" id="UP000235145"/>
    </source>
</evidence>
<dbReference type="EMBL" id="NBSK02000007">
    <property type="protein sequence ID" value="KAJ0196541.1"/>
    <property type="molecule type" value="Genomic_DNA"/>
</dbReference>
<proteinExistence type="predicted"/>
<comment type="caution">
    <text evidence="1">The sequence shown here is derived from an EMBL/GenBank/DDBJ whole genome shotgun (WGS) entry which is preliminary data.</text>
</comment>
<reference evidence="1 2" key="1">
    <citation type="journal article" date="2017" name="Nat. Commun.">
        <title>Genome assembly with in vitro proximity ligation data and whole-genome triplication in lettuce.</title>
        <authorList>
            <person name="Reyes-Chin-Wo S."/>
            <person name="Wang Z."/>
            <person name="Yang X."/>
            <person name="Kozik A."/>
            <person name="Arikit S."/>
            <person name="Song C."/>
            <person name="Xia L."/>
            <person name="Froenicke L."/>
            <person name="Lavelle D.O."/>
            <person name="Truco M.J."/>
            <person name="Xia R."/>
            <person name="Zhu S."/>
            <person name="Xu C."/>
            <person name="Xu H."/>
            <person name="Xu X."/>
            <person name="Cox K."/>
            <person name="Korf I."/>
            <person name="Meyers B.C."/>
            <person name="Michelmore R.W."/>
        </authorList>
    </citation>
    <scope>NUCLEOTIDE SEQUENCE [LARGE SCALE GENOMIC DNA]</scope>
    <source>
        <strain evidence="2">cv. Salinas</strain>
        <tissue evidence="1">Seedlings</tissue>
    </source>
</reference>
<protein>
    <submittedName>
        <fullName evidence="1">Uncharacterized protein</fullName>
    </submittedName>
</protein>
<dbReference type="Proteomes" id="UP000235145">
    <property type="component" value="Unassembled WGS sequence"/>
</dbReference>
<dbReference type="AlphaFoldDB" id="A0A9R1V1J6"/>
<name>A0A9R1V1J6_LACSA</name>
<accession>A0A9R1V1J6</accession>
<organism evidence="1 2">
    <name type="scientific">Lactuca sativa</name>
    <name type="common">Garden lettuce</name>
    <dbReference type="NCBI Taxonomy" id="4236"/>
    <lineage>
        <taxon>Eukaryota</taxon>
        <taxon>Viridiplantae</taxon>
        <taxon>Streptophyta</taxon>
        <taxon>Embryophyta</taxon>
        <taxon>Tracheophyta</taxon>
        <taxon>Spermatophyta</taxon>
        <taxon>Magnoliopsida</taxon>
        <taxon>eudicotyledons</taxon>
        <taxon>Gunneridae</taxon>
        <taxon>Pentapetalae</taxon>
        <taxon>asterids</taxon>
        <taxon>campanulids</taxon>
        <taxon>Asterales</taxon>
        <taxon>Asteraceae</taxon>
        <taxon>Cichorioideae</taxon>
        <taxon>Cichorieae</taxon>
        <taxon>Lactucinae</taxon>
        <taxon>Lactuca</taxon>
    </lineage>
</organism>